<name>A0A370D8P7_9GAMM</name>
<dbReference type="Pfam" id="PF03929">
    <property type="entry name" value="PepSY_TM"/>
    <property type="match status" value="1"/>
</dbReference>
<proteinExistence type="predicted"/>
<keyword evidence="1" id="KW-0472">Membrane</keyword>
<keyword evidence="3" id="KW-1185">Reference proteome</keyword>
<evidence type="ECO:0000256" key="1">
    <source>
        <dbReference type="SAM" id="Phobius"/>
    </source>
</evidence>
<dbReference type="EMBL" id="QFXC01000013">
    <property type="protein sequence ID" value="RDH81268.1"/>
    <property type="molecule type" value="Genomic_DNA"/>
</dbReference>
<protein>
    <recommendedName>
        <fullName evidence="4">PepSY domain-containing protein</fullName>
    </recommendedName>
</protein>
<gene>
    <name evidence="2" type="ORF">DIZ80_14275</name>
</gene>
<accession>A0A370D8P7</accession>
<evidence type="ECO:0000313" key="2">
    <source>
        <dbReference type="EMBL" id="RDH81268.1"/>
    </source>
</evidence>
<comment type="caution">
    <text evidence="2">The sequence shown here is derived from an EMBL/GenBank/DDBJ whole genome shotgun (WGS) entry which is preliminary data.</text>
</comment>
<dbReference type="InterPro" id="IPR005625">
    <property type="entry name" value="PepSY-ass_TM"/>
</dbReference>
<dbReference type="Proteomes" id="UP000254266">
    <property type="component" value="Unassembled WGS sequence"/>
</dbReference>
<reference evidence="2 3" key="1">
    <citation type="journal article" date="2018" name="ISME J.">
        <title>Endosymbiont genomes yield clues of tubeworm success.</title>
        <authorList>
            <person name="Li Y."/>
            <person name="Liles M.R."/>
            <person name="Halanych K.M."/>
        </authorList>
    </citation>
    <scope>NUCLEOTIDE SEQUENCE [LARGE SCALE GENOMIC DNA]</scope>
    <source>
        <strain evidence="2">A1464</strain>
    </source>
</reference>
<organism evidence="2 3">
    <name type="scientific">endosymbiont of Galathealinum brachiosum</name>
    <dbReference type="NCBI Taxonomy" id="2200906"/>
    <lineage>
        <taxon>Bacteria</taxon>
        <taxon>Pseudomonadati</taxon>
        <taxon>Pseudomonadota</taxon>
        <taxon>Gammaproteobacteria</taxon>
        <taxon>sulfur-oxidizing symbionts</taxon>
    </lineage>
</organism>
<evidence type="ECO:0008006" key="4">
    <source>
        <dbReference type="Google" id="ProtNLM"/>
    </source>
</evidence>
<evidence type="ECO:0000313" key="3">
    <source>
        <dbReference type="Proteomes" id="UP000254266"/>
    </source>
</evidence>
<keyword evidence="1" id="KW-1133">Transmembrane helix</keyword>
<feature type="transmembrane region" description="Helical" evidence="1">
    <location>
        <begin position="216"/>
        <end position="240"/>
    </location>
</feature>
<keyword evidence="1" id="KW-0812">Transmembrane</keyword>
<dbReference type="AlphaFoldDB" id="A0A370D8P7"/>
<sequence>MSRRKKPFAFFLWHRRLGLAALILVFILSITGIMLNHTEGFKLDETTIESDFILNWYGINPEGSPTNYNSDEVWVSQWNQQIFFNGKSIYSHKEKLHGIVIIDDIIALALENFVLLLDENGELIELMSTGTQFPVSKIGVVNKKIALIDIRDNIYLSDSDFTVWHKHNESPAYWSSAHSLPENRISTLQQAFRGKGLNLERVILDLHSGRIFNARWGIYIMDASAIAMILLGISGIWVWWSRKLKMRKKRHYKKRH</sequence>